<evidence type="ECO:0000256" key="1">
    <source>
        <dbReference type="ARBA" id="ARBA00006432"/>
    </source>
</evidence>
<protein>
    <submittedName>
        <fullName evidence="7">Acetoacetate--CoA ligase</fullName>
    </submittedName>
</protein>
<evidence type="ECO:0000313" key="7">
    <source>
        <dbReference type="EMBL" id="GAA3732494.1"/>
    </source>
</evidence>
<keyword evidence="8" id="KW-1185">Reference proteome</keyword>
<dbReference type="Gene3D" id="3.30.300.30">
    <property type="match status" value="1"/>
</dbReference>
<dbReference type="InterPro" id="IPR005914">
    <property type="entry name" value="Acac_CoA_synth"/>
</dbReference>
<evidence type="ECO:0000256" key="2">
    <source>
        <dbReference type="ARBA" id="ARBA00022598"/>
    </source>
</evidence>
<evidence type="ECO:0000256" key="3">
    <source>
        <dbReference type="ARBA" id="ARBA00022741"/>
    </source>
</evidence>
<dbReference type="PROSITE" id="PS00455">
    <property type="entry name" value="AMP_BINDING"/>
    <property type="match status" value="1"/>
</dbReference>
<dbReference type="SUPFAM" id="SSF56801">
    <property type="entry name" value="Acetyl-CoA synthetase-like"/>
    <property type="match status" value="1"/>
</dbReference>
<dbReference type="Gene3D" id="3.40.50.12780">
    <property type="entry name" value="N-terminal domain of ligase-like"/>
    <property type="match status" value="1"/>
</dbReference>
<dbReference type="NCBIfam" id="NF002937">
    <property type="entry name" value="PRK03584.1"/>
    <property type="match status" value="1"/>
</dbReference>
<comment type="caution">
    <text evidence="7">The sequence shown here is derived from an EMBL/GenBank/DDBJ whole genome shotgun (WGS) entry which is preliminary data.</text>
</comment>
<dbReference type="Pfam" id="PF00501">
    <property type="entry name" value="AMP-binding"/>
    <property type="match status" value="1"/>
</dbReference>
<gene>
    <name evidence="7" type="ORF">GCM10022402_11320</name>
</gene>
<dbReference type="EMBL" id="BAABDD010000004">
    <property type="protein sequence ID" value="GAA3732494.1"/>
    <property type="molecule type" value="Genomic_DNA"/>
</dbReference>
<dbReference type="NCBIfam" id="TIGR01217">
    <property type="entry name" value="ac_ac_CoA_syn"/>
    <property type="match status" value="1"/>
</dbReference>
<reference evidence="8" key="1">
    <citation type="journal article" date="2019" name="Int. J. Syst. Evol. Microbiol.">
        <title>The Global Catalogue of Microorganisms (GCM) 10K type strain sequencing project: providing services to taxonomists for standard genome sequencing and annotation.</title>
        <authorList>
            <consortium name="The Broad Institute Genomics Platform"/>
            <consortium name="The Broad Institute Genome Sequencing Center for Infectious Disease"/>
            <person name="Wu L."/>
            <person name="Ma J."/>
        </authorList>
    </citation>
    <scope>NUCLEOTIDE SEQUENCE [LARGE SCALE GENOMIC DNA]</scope>
    <source>
        <strain evidence="8">JCM 17137</strain>
    </source>
</reference>
<keyword evidence="3" id="KW-0547">Nucleotide-binding</keyword>
<proteinExistence type="inferred from homology"/>
<feature type="domain" description="Acetyl-coenzyme A synthetase N-terminal" evidence="6">
    <location>
        <begin position="41"/>
        <end position="97"/>
    </location>
</feature>
<organism evidence="7 8">
    <name type="scientific">Salinactinospora qingdaonensis</name>
    <dbReference type="NCBI Taxonomy" id="702744"/>
    <lineage>
        <taxon>Bacteria</taxon>
        <taxon>Bacillati</taxon>
        <taxon>Actinomycetota</taxon>
        <taxon>Actinomycetes</taxon>
        <taxon>Streptosporangiales</taxon>
        <taxon>Nocardiopsidaceae</taxon>
        <taxon>Salinactinospora</taxon>
    </lineage>
</organism>
<keyword evidence="2 7" id="KW-0436">Ligase</keyword>
<dbReference type="InterPro" id="IPR020845">
    <property type="entry name" value="AMP-binding_CS"/>
</dbReference>
<sequence>MTAPRSGDVLREPAPDVHDTTRIGAYLRWLQHARGLAFDDYHALHRWSVDDLDGFWSSVWEFAGVRAATPPAAVLADPTMPGATWFPGATLNYAEHATRPTGVAAAAPAVIGVSQSRERVQLSWAELADQVARAREGLRRLGVGRGDRVAAYLPNLPETVVAFLATASLGAVWAACAPEFGAHSVIERFAQVEPTVLLAVSGYRYGAKEIDRRDEVAQIRAALPSLHHVVGVPYGPGTLPETVCWTDLLAEPAPPAFDPVPFDHPLCVLFSSGTTGPPKAIVHGHGGILLEHFKNHLLSWDLHPGDRMLWFTTTAWMMWNSLVSGLLAGATIVTIDGDPVHSGLDWQWRLAEEIGATLMGASPGYLMACRSQGLAPARHHDLSRLRQIGAAGSPLPPEGYDWVTEQFGSRVLLNVGSGGTDVCSGIVQGGPWQPVVRGEISGPCLGVAAAAFDPAGHPVVGEFGELVITEPMPSMPLGFWGDDDRSRYRAAYFDTYPGIWRHGDWARFSSSGSCVIAGRSDATLNRGGVRLGTAEFYRVVEELPEIVDSLVVHLEDAHGGNGELLLFVQLAAGHEFDNALRERIAGALRTALSPRHVPDRVISVAAVPRNRTGKKLEVPVKKILRGAAVDEMLSRDALADPRALDAFAALPAHHGWETA</sequence>
<dbReference type="GO" id="GO:0016874">
    <property type="term" value="F:ligase activity"/>
    <property type="evidence" value="ECO:0007669"/>
    <property type="project" value="UniProtKB-KW"/>
</dbReference>
<dbReference type="Proteomes" id="UP001500908">
    <property type="component" value="Unassembled WGS sequence"/>
</dbReference>
<accession>A0ABP7F7K1</accession>
<dbReference type="InterPro" id="IPR045851">
    <property type="entry name" value="AMP-bd_C_sf"/>
</dbReference>
<dbReference type="Pfam" id="PF16177">
    <property type="entry name" value="ACAS_N"/>
    <property type="match status" value="1"/>
</dbReference>
<keyword evidence="4" id="KW-0067">ATP-binding</keyword>
<evidence type="ECO:0000259" key="5">
    <source>
        <dbReference type="Pfam" id="PF00501"/>
    </source>
</evidence>
<evidence type="ECO:0000256" key="4">
    <source>
        <dbReference type="ARBA" id="ARBA00022840"/>
    </source>
</evidence>
<feature type="domain" description="AMP-dependent synthetase/ligase" evidence="5">
    <location>
        <begin position="107"/>
        <end position="471"/>
    </location>
</feature>
<dbReference type="InterPro" id="IPR000873">
    <property type="entry name" value="AMP-dep_synth/lig_dom"/>
</dbReference>
<dbReference type="InterPro" id="IPR042099">
    <property type="entry name" value="ANL_N_sf"/>
</dbReference>
<name>A0ABP7F7K1_9ACTN</name>
<dbReference type="PANTHER" id="PTHR42921:SF1">
    <property type="entry name" value="ACETOACETYL-COA SYNTHETASE"/>
    <property type="match status" value="1"/>
</dbReference>
<evidence type="ECO:0000313" key="8">
    <source>
        <dbReference type="Proteomes" id="UP001500908"/>
    </source>
</evidence>
<dbReference type="InterPro" id="IPR032387">
    <property type="entry name" value="ACAS_N"/>
</dbReference>
<dbReference type="RefSeq" id="WP_344968038.1">
    <property type="nucleotide sequence ID" value="NZ_BAABDD010000004.1"/>
</dbReference>
<dbReference type="PANTHER" id="PTHR42921">
    <property type="entry name" value="ACETOACETYL-COA SYNTHETASE"/>
    <property type="match status" value="1"/>
</dbReference>
<comment type="similarity">
    <text evidence="1">Belongs to the ATP-dependent AMP-binding enzyme family.</text>
</comment>
<evidence type="ECO:0000259" key="6">
    <source>
        <dbReference type="Pfam" id="PF16177"/>
    </source>
</evidence>